<dbReference type="Pfam" id="PF08240">
    <property type="entry name" value="ADH_N"/>
    <property type="match status" value="1"/>
</dbReference>
<accession>A0A381SKF4</accession>
<evidence type="ECO:0000259" key="8">
    <source>
        <dbReference type="Pfam" id="PF00107"/>
    </source>
</evidence>
<feature type="domain" description="Alcohol dehydrogenase-like N-terminal" evidence="9">
    <location>
        <begin position="29"/>
        <end position="151"/>
    </location>
</feature>
<evidence type="ECO:0000256" key="4">
    <source>
        <dbReference type="ARBA" id="ARBA00022723"/>
    </source>
</evidence>
<evidence type="ECO:0000256" key="2">
    <source>
        <dbReference type="ARBA" id="ARBA00008072"/>
    </source>
</evidence>
<dbReference type="Pfam" id="PF00107">
    <property type="entry name" value="ADH_zinc_N"/>
    <property type="match status" value="1"/>
</dbReference>
<gene>
    <name evidence="10" type="ORF">METZ01_LOCUS56602</name>
</gene>
<keyword evidence="7" id="KW-0520">NAD</keyword>
<evidence type="ECO:0000313" key="10">
    <source>
        <dbReference type="EMBL" id="SVA03748.1"/>
    </source>
</evidence>
<reference evidence="10" key="1">
    <citation type="submission" date="2018-05" db="EMBL/GenBank/DDBJ databases">
        <authorList>
            <person name="Lanie J.A."/>
            <person name="Ng W.-L."/>
            <person name="Kazmierczak K.M."/>
            <person name="Andrzejewski T.M."/>
            <person name="Davidsen T.M."/>
            <person name="Wayne K.J."/>
            <person name="Tettelin H."/>
            <person name="Glass J.I."/>
            <person name="Rusch D."/>
            <person name="Podicherti R."/>
            <person name="Tsui H.-C.T."/>
            <person name="Winkler M.E."/>
        </authorList>
    </citation>
    <scope>NUCLEOTIDE SEQUENCE</scope>
</reference>
<dbReference type="Gene3D" id="3.90.180.10">
    <property type="entry name" value="Medium-chain alcohol dehydrogenases, catalytic domain"/>
    <property type="match status" value="1"/>
</dbReference>
<protein>
    <recommendedName>
        <fullName evidence="3">alcohol dehydrogenase</fullName>
        <ecNumber evidence="3">1.1.1.1</ecNumber>
    </recommendedName>
</protein>
<dbReference type="GO" id="GO:0004022">
    <property type="term" value="F:alcohol dehydrogenase (NAD+) activity"/>
    <property type="evidence" value="ECO:0007669"/>
    <property type="project" value="UniProtKB-EC"/>
</dbReference>
<evidence type="ECO:0000256" key="5">
    <source>
        <dbReference type="ARBA" id="ARBA00022833"/>
    </source>
</evidence>
<dbReference type="EMBL" id="UINC01003147">
    <property type="protein sequence ID" value="SVA03748.1"/>
    <property type="molecule type" value="Genomic_DNA"/>
</dbReference>
<dbReference type="PANTHER" id="PTHR42940:SF3">
    <property type="entry name" value="ALCOHOL DEHYDROGENASE 1-RELATED"/>
    <property type="match status" value="1"/>
</dbReference>
<evidence type="ECO:0000259" key="9">
    <source>
        <dbReference type="Pfam" id="PF08240"/>
    </source>
</evidence>
<dbReference type="InterPro" id="IPR036291">
    <property type="entry name" value="NAD(P)-bd_dom_sf"/>
</dbReference>
<dbReference type="InterPro" id="IPR013149">
    <property type="entry name" value="ADH-like_C"/>
</dbReference>
<keyword evidence="4" id="KW-0479">Metal-binding</keyword>
<organism evidence="10">
    <name type="scientific">marine metagenome</name>
    <dbReference type="NCBI Taxonomy" id="408172"/>
    <lineage>
        <taxon>unclassified sequences</taxon>
        <taxon>metagenomes</taxon>
        <taxon>ecological metagenomes</taxon>
    </lineage>
</organism>
<comment type="cofactor">
    <cofactor evidence="1">
        <name>Zn(2+)</name>
        <dbReference type="ChEBI" id="CHEBI:29105"/>
    </cofactor>
</comment>
<comment type="similarity">
    <text evidence="2">Belongs to the zinc-containing alcohol dehydrogenase family.</text>
</comment>
<dbReference type="EC" id="1.1.1.1" evidence="3"/>
<dbReference type="InterPro" id="IPR011032">
    <property type="entry name" value="GroES-like_sf"/>
</dbReference>
<dbReference type="InterPro" id="IPR017743">
    <property type="entry name" value="ADH_phosphonate_catab-assoc"/>
</dbReference>
<dbReference type="GO" id="GO:0005737">
    <property type="term" value="C:cytoplasm"/>
    <property type="evidence" value="ECO:0007669"/>
    <property type="project" value="TreeGrafter"/>
</dbReference>
<name>A0A381SKF4_9ZZZZ</name>
<dbReference type="CDD" id="cd08231">
    <property type="entry name" value="MDR_TM0436_like"/>
    <property type="match status" value="1"/>
</dbReference>
<evidence type="ECO:0000256" key="1">
    <source>
        <dbReference type="ARBA" id="ARBA00001947"/>
    </source>
</evidence>
<dbReference type="InterPro" id="IPR013154">
    <property type="entry name" value="ADH-like_N"/>
</dbReference>
<dbReference type="GO" id="GO:0046872">
    <property type="term" value="F:metal ion binding"/>
    <property type="evidence" value="ECO:0007669"/>
    <property type="project" value="UniProtKB-KW"/>
</dbReference>
<dbReference type="Gene3D" id="3.40.50.720">
    <property type="entry name" value="NAD(P)-binding Rossmann-like Domain"/>
    <property type="match status" value="1"/>
</dbReference>
<proteinExistence type="inferred from homology"/>
<sequence>MNNNAYGMVFSGSGIPMKAQEFPIPDLKNSELLVKIKYATICGSDLHTYQGSRNTPVPTILGHEIIGEIEILPREGCLKDYYGNDLKVGDIITWSVVVSCGDCHYCNNGISQKCSHIFKYGHEPILENHQFSGGYAEYCHLAKGTTIIKVPEGIPYKVLGPANCATATTACAFRIGGDCSGKVVIVQGVGMLGLTACSMARYFGAREVIAIDIDEKRLNTATEFGATKKLLIDNNPDNVISDVLQITDGYKGDIIFEMSGTSNSVELGFNLLGIGGHFVLVGSVFTQPPVEISPENIVRNLFNIHGIHNYTPQDLAMAIKFLSENHLKYPFESLISSEFSLKEVNEAFEFSIATKSHRVAVVSN</sequence>
<evidence type="ECO:0000256" key="7">
    <source>
        <dbReference type="ARBA" id="ARBA00023027"/>
    </source>
</evidence>
<dbReference type="SUPFAM" id="SSF51735">
    <property type="entry name" value="NAD(P)-binding Rossmann-fold domains"/>
    <property type="match status" value="1"/>
</dbReference>
<keyword evidence="5" id="KW-0862">Zinc</keyword>
<keyword evidence="6" id="KW-0560">Oxidoreductase</keyword>
<dbReference type="AlphaFoldDB" id="A0A381SKF4"/>
<feature type="domain" description="Alcohol dehydrogenase-like C-terminal" evidence="8">
    <location>
        <begin position="192"/>
        <end position="323"/>
    </location>
</feature>
<evidence type="ECO:0000256" key="3">
    <source>
        <dbReference type="ARBA" id="ARBA00013190"/>
    </source>
</evidence>
<dbReference type="NCBIfam" id="TIGR03366">
    <property type="entry name" value="HpnZ_proposed"/>
    <property type="match status" value="1"/>
</dbReference>
<dbReference type="SUPFAM" id="SSF50129">
    <property type="entry name" value="GroES-like"/>
    <property type="match status" value="1"/>
</dbReference>
<evidence type="ECO:0000256" key="6">
    <source>
        <dbReference type="ARBA" id="ARBA00023002"/>
    </source>
</evidence>
<dbReference type="PANTHER" id="PTHR42940">
    <property type="entry name" value="ALCOHOL DEHYDROGENASE 1-RELATED"/>
    <property type="match status" value="1"/>
</dbReference>